<proteinExistence type="inferred from homology"/>
<evidence type="ECO:0000256" key="10">
    <source>
        <dbReference type="HAMAP-Rule" id="MF_01976"/>
    </source>
</evidence>
<comment type="subunit">
    <text evidence="10">Homodimer or homotetramer.</text>
</comment>
<dbReference type="GO" id="GO:0047334">
    <property type="term" value="F:diphosphate-fructose-6-phosphate 1-phosphotransferase activity"/>
    <property type="evidence" value="ECO:0007669"/>
    <property type="project" value="UniProtKB-EC"/>
</dbReference>
<dbReference type="HAMAP" id="MF_01976">
    <property type="entry name" value="Phosphofructokinase_III"/>
    <property type="match status" value="1"/>
</dbReference>
<sequence>MKVERIGVLTGGGDAPGLNAVIRAIVVTAHKHGMEVMGIMRGWAGLLEGGEVKLLTLPNVDDIHRTGGTVIGTSRTNPAKHPDGMGQIKRNLEKYHIDALIAIGGDDTLGIAQKLHNAGINVVGVPKTIDNDLSATDYTFGFDTSINISTEAIDRLHTTAKSHDRVLVVEIMGRYAGWLTLTAGMAGGAHIILLPEEKFDMNEVVNTIKERQKAGYNYTIVAVAEGAVPADVGDFITKDDKVDEFGHVKLGGIGKRLAKVIEKKTGQETREMVLGHLQRGGAPSAFDRMLGTRLGVKAVKLIVEEKFGEMASLRGTQMTSVPIKDAIGKLKLVDKELIEEMKLFMGR</sequence>
<dbReference type="NCBIfam" id="NF002872">
    <property type="entry name" value="PRK03202.1"/>
    <property type="match status" value="1"/>
</dbReference>
<dbReference type="GO" id="GO:0046872">
    <property type="term" value="F:metal ion binding"/>
    <property type="evidence" value="ECO:0007669"/>
    <property type="project" value="UniProtKB-KW"/>
</dbReference>
<dbReference type="SUPFAM" id="SSF53784">
    <property type="entry name" value="Phosphofructokinase"/>
    <property type="match status" value="1"/>
</dbReference>
<accession>A0A419ESD8</accession>
<feature type="active site" description="Proton acceptor" evidence="10">
    <location>
        <position position="130"/>
    </location>
</feature>
<dbReference type="GO" id="GO:0005524">
    <property type="term" value="F:ATP binding"/>
    <property type="evidence" value="ECO:0007669"/>
    <property type="project" value="InterPro"/>
</dbReference>
<keyword evidence="6 10" id="KW-0479">Metal-binding</keyword>
<comment type="cofactor">
    <cofactor evidence="1 10">
        <name>Mg(2+)</name>
        <dbReference type="ChEBI" id="CHEBI:18420"/>
    </cofactor>
</comment>
<keyword evidence="7 10" id="KW-0418">Kinase</keyword>
<dbReference type="GO" id="GO:0016208">
    <property type="term" value="F:AMP binding"/>
    <property type="evidence" value="ECO:0007669"/>
    <property type="project" value="TreeGrafter"/>
</dbReference>
<dbReference type="Gene3D" id="3.40.50.450">
    <property type="match status" value="1"/>
</dbReference>
<dbReference type="InterPro" id="IPR015912">
    <property type="entry name" value="Phosphofructokinase_CS"/>
</dbReference>
<evidence type="ECO:0000259" key="11">
    <source>
        <dbReference type="Pfam" id="PF00365"/>
    </source>
</evidence>
<evidence type="ECO:0000313" key="12">
    <source>
        <dbReference type="EMBL" id="RJP66249.1"/>
    </source>
</evidence>
<gene>
    <name evidence="10" type="primary">pfp</name>
    <name evidence="12" type="ORF">C4532_16315</name>
</gene>
<feature type="domain" description="Phosphofructokinase" evidence="11">
    <location>
        <begin position="5"/>
        <end position="302"/>
    </location>
</feature>
<dbReference type="InterPro" id="IPR012003">
    <property type="entry name" value="ATP_PFK_prok-type"/>
</dbReference>
<dbReference type="InterPro" id="IPR012829">
    <property type="entry name" value="Phosphofructokinase_III"/>
</dbReference>
<dbReference type="GO" id="GO:0070095">
    <property type="term" value="F:fructose-6-phosphate binding"/>
    <property type="evidence" value="ECO:0007669"/>
    <property type="project" value="TreeGrafter"/>
</dbReference>
<reference evidence="12 13" key="1">
    <citation type="journal article" date="2017" name="ISME J.">
        <title>Energy and carbon metabolisms in a deep terrestrial subsurface fluid microbial community.</title>
        <authorList>
            <person name="Momper L."/>
            <person name="Jungbluth S.P."/>
            <person name="Lee M.D."/>
            <person name="Amend J.P."/>
        </authorList>
    </citation>
    <scope>NUCLEOTIDE SEQUENCE [LARGE SCALE GENOMIC DNA]</scope>
    <source>
        <strain evidence="12">SURF_17</strain>
    </source>
</reference>
<dbReference type="GO" id="GO:0006002">
    <property type="term" value="P:fructose 6-phosphate metabolic process"/>
    <property type="evidence" value="ECO:0007669"/>
    <property type="project" value="InterPro"/>
</dbReference>
<evidence type="ECO:0000256" key="1">
    <source>
        <dbReference type="ARBA" id="ARBA00001946"/>
    </source>
</evidence>
<dbReference type="GO" id="GO:0048029">
    <property type="term" value="F:monosaccharide binding"/>
    <property type="evidence" value="ECO:0007669"/>
    <property type="project" value="TreeGrafter"/>
</dbReference>
<dbReference type="GO" id="GO:0005945">
    <property type="term" value="C:6-phosphofructokinase complex"/>
    <property type="evidence" value="ECO:0007669"/>
    <property type="project" value="TreeGrafter"/>
</dbReference>
<comment type="subcellular location">
    <subcellularLocation>
        <location evidence="2 10">Cytoplasm</location>
    </subcellularLocation>
</comment>
<dbReference type="PROSITE" id="PS00433">
    <property type="entry name" value="PHOSPHOFRUCTOKINASE"/>
    <property type="match status" value="1"/>
</dbReference>
<comment type="caution">
    <text evidence="12">The sequence shown here is derived from an EMBL/GenBank/DDBJ whole genome shotgun (WGS) entry which is preliminary data.</text>
</comment>
<dbReference type="GO" id="GO:0003872">
    <property type="term" value="F:6-phosphofructokinase activity"/>
    <property type="evidence" value="ECO:0007669"/>
    <property type="project" value="UniProtKB-UniRule"/>
</dbReference>
<evidence type="ECO:0000313" key="13">
    <source>
        <dbReference type="Proteomes" id="UP000285961"/>
    </source>
</evidence>
<dbReference type="GO" id="GO:0042802">
    <property type="term" value="F:identical protein binding"/>
    <property type="evidence" value="ECO:0007669"/>
    <property type="project" value="TreeGrafter"/>
</dbReference>
<dbReference type="PIRSF" id="PIRSF000532">
    <property type="entry name" value="ATP_PFK_prok"/>
    <property type="match status" value="1"/>
</dbReference>
<evidence type="ECO:0000256" key="4">
    <source>
        <dbReference type="ARBA" id="ARBA00022490"/>
    </source>
</evidence>
<organism evidence="12 13">
    <name type="scientific">Candidatus Abyssobacteria bacterium SURF_17</name>
    <dbReference type="NCBI Taxonomy" id="2093361"/>
    <lineage>
        <taxon>Bacteria</taxon>
        <taxon>Pseudomonadati</taxon>
        <taxon>Candidatus Hydrogenedentota</taxon>
        <taxon>Candidatus Abyssobacteria</taxon>
    </lineage>
</organism>
<dbReference type="InterPro" id="IPR000023">
    <property type="entry name" value="Phosphofructokinase_dom"/>
</dbReference>
<feature type="binding site" description="in other chain" evidence="10">
    <location>
        <position position="225"/>
    </location>
    <ligand>
        <name>substrate</name>
        <note>ligand shared between dimeric partners</note>
    </ligand>
</feature>
<dbReference type="Pfam" id="PF00365">
    <property type="entry name" value="PFK"/>
    <property type="match status" value="1"/>
</dbReference>
<dbReference type="Gene3D" id="3.40.50.460">
    <property type="entry name" value="Phosphofructokinase domain"/>
    <property type="match status" value="1"/>
</dbReference>
<dbReference type="Proteomes" id="UP000285961">
    <property type="component" value="Unassembled WGS sequence"/>
</dbReference>
<evidence type="ECO:0000256" key="8">
    <source>
        <dbReference type="ARBA" id="ARBA00022842"/>
    </source>
</evidence>
<name>A0A419ESD8_9BACT</name>
<feature type="binding site" evidence="10">
    <location>
        <position position="165"/>
    </location>
    <ligand>
        <name>substrate</name>
        <note>ligand shared between dimeric partners</note>
    </ligand>
</feature>
<comment type="caution">
    <text evidence="10">Lacks conserved residue(s) required for the propagation of feature annotation.</text>
</comment>
<dbReference type="EC" id="2.7.1.90" evidence="10"/>
<comment type="activity regulation">
    <text evidence="10">Non-allosteric.</text>
</comment>
<evidence type="ECO:0000256" key="6">
    <source>
        <dbReference type="ARBA" id="ARBA00022723"/>
    </source>
</evidence>
<keyword evidence="5 10" id="KW-0808">Transferase</keyword>
<dbReference type="GO" id="GO:0030388">
    <property type="term" value="P:fructose 1,6-bisphosphate metabolic process"/>
    <property type="evidence" value="ECO:0007669"/>
    <property type="project" value="TreeGrafter"/>
</dbReference>
<comment type="function">
    <text evidence="10">Catalyzes the phosphorylation of D-fructose 6-phosphate, the first committing step of glycolysis. Uses inorganic phosphate (PPi) as phosphoryl donor instead of ATP like common ATP-dependent phosphofructokinases (ATP-PFKs), which renders the reaction reversible, and can thus function both in glycolysis and gluconeogenesis. Consistently, PPi-PFK can replace the enzymes of both the forward (ATP-PFK) and reverse (fructose-bisphosphatase (FBPase)) reactions.</text>
</comment>
<feature type="binding site" evidence="10">
    <location>
        <position position="106"/>
    </location>
    <ligand>
        <name>Mg(2+)</name>
        <dbReference type="ChEBI" id="CHEBI:18420"/>
        <note>catalytic</note>
    </ligand>
</feature>
<feature type="binding site" description="in other chain" evidence="10">
    <location>
        <begin position="276"/>
        <end position="279"/>
    </location>
    <ligand>
        <name>substrate</name>
        <note>ligand shared between dimeric partners</note>
    </ligand>
</feature>
<evidence type="ECO:0000256" key="3">
    <source>
        <dbReference type="ARBA" id="ARBA00004679"/>
    </source>
</evidence>
<evidence type="ECO:0000256" key="2">
    <source>
        <dbReference type="ARBA" id="ARBA00004496"/>
    </source>
</evidence>
<feature type="site" description="Important for catalytic activity and substrate specificity; stabilizes the transition state when the phosphoryl donor is PPi; prevents ATP from binding by mimicking the alpha-phosphate group of ATP" evidence="10">
    <location>
        <position position="107"/>
    </location>
</feature>
<dbReference type="AlphaFoldDB" id="A0A419ESD8"/>
<protein>
    <recommendedName>
        <fullName evidence="10">Pyrophosphate--fructose 6-phosphate 1-phosphotransferase</fullName>
        <ecNumber evidence="10">2.7.1.90</ecNumber>
    </recommendedName>
    <alternativeName>
        <fullName evidence="10">6-phosphofructokinase, pyrophosphate dependent</fullName>
    </alternativeName>
    <alternativeName>
        <fullName evidence="10">PPi-dependent phosphofructokinase</fullName>
        <shortName evidence="10">PPi-PFK</shortName>
    </alternativeName>
    <alternativeName>
        <fullName evidence="10">Pyrophosphate-dependent 6-phosphofructose-1-kinase</fullName>
    </alternativeName>
</protein>
<feature type="binding site" description="in other chain" evidence="10">
    <location>
        <begin position="172"/>
        <end position="174"/>
    </location>
    <ligand>
        <name>substrate</name>
        <note>ligand shared between dimeric partners</note>
    </ligand>
</feature>
<evidence type="ECO:0000256" key="9">
    <source>
        <dbReference type="ARBA" id="ARBA00023152"/>
    </source>
</evidence>
<comment type="catalytic activity">
    <reaction evidence="10">
        <text>beta-D-fructose 6-phosphate + diphosphate = beta-D-fructose 1,6-bisphosphate + phosphate + H(+)</text>
        <dbReference type="Rhea" id="RHEA:13613"/>
        <dbReference type="ChEBI" id="CHEBI:15378"/>
        <dbReference type="ChEBI" id="CHEBI:32966"/>
        <dbReference type="ChEBI" id="CHEBI:33019"/>
        <dbReference type="ChEBI" id="CHEBI:43474"/>
        <dbReference type="ChEBI" id="CHEBI:57634"/>
        <dbReference type="EC" id="2.7.1.90"/>
    </reaction>
</comment>
<comment type="similarity">
    <text evidence="10">Belongs to the phosphofructokinase type A (PFKA) family. Mixed-substrate PFK group III subfamily.</text>
</comment>
<evidence type="ECO:0000256" key="5">
    <source>
        <dbReference type="ARBA" id="ARBA00022679"/>
    </source>
</evidence>
<dbReference type="NCBIfam" id="TIGR02483">
    <property type="entry name" value="PFK_mixed"/>
    <property type="match status" value="1"/>
</dbReference>
<keyword evidence="9 10" id="KW-0324">Glycolysis</keyword>
<dbReference type="PANTHER" id="PTHR13697">
    <property type="entry name" value="PHOSPHOFRUCTOKINASE"/>
    <property type="match status" value="1"/>
</dbReference>
<dbReference type="PANTHER" id="PTHR13697:SF52">
    <property type="entry name" value="ATP-DEPENDENT 6-PHOSPHOFRUCTOKINASE 3"/>
    <property type="match status" value="1"/>
</dbReference>
<dbReference type="PRINTS" id="PR00476">
    <property type="entry name" value="PHFRCTKINASE"/>
</dbReference>
<feature type="binding site" evidence="10">
    <location>
        <position position="13"/>
    </location>
    <ligand>
        <name>diphosphate</name>
        <dbReference type="ChEBI" id="CHEBI:33019"/>
    </ligand>
</feature>
<keyword evidence="4 10" id="KW-0963">Cytoplasm</keyword>
<feature type="binding site" description="in other chain" evidence="10">
    <location>
        <begin position="128"/>
        <end position="130"/>
    </location>
    <ligand>
        <name>substrate</name>
        <note>ligand shared between dimeric partners</note>
    </ligand>
</feature>
<dbReference type="InterPro" id="IPR022953">
    <property type="entry name" value="ATP_PFK"/>
</dbReference>
<dbReference type="InterPro" id="IPR035966">
    <property type="entry name" value="PKF_sf"/>
</dbReference>
<dbReference type="GO" id="GO:0061621">
    <property type="term" value="P:canonical glycolysis"/>
    <property type="evidence" value="ECO:0007669"/>
    <property type="project" value="TreeGrafter"/>
</dbReference>
<keyword evidence="8 10" id="KW-0460">Magnesium</keyword>
<dbReference type="EMBL" id="QZKI01000118">
    <property type="protein sequence ID" value="RJP66249.1"/>
    <property type="molecule type" value="Genomic_DNA"/>
</dbReference>
<feature type="binding site" evidence="10">
    <location>
        <position position="270"/>
    </location>
    <ligand>
        <name>substrate</name>
        <note>ligand shared between dimeric partners</note>
    </ligand>
</feature>
<evidence type="ECO:0000256" key="7">
    <source>
        <dbReference type="ARBA" id="ARBA00022777"/>
    </source>
</evidence>
<comment type="pathway">
    <text evidence="3 10">Carbohydrate degradation; glycolysis; D-glyceraldehyde 3-phosphate and glycerone phosphate from D-glucose: step 3/4.</text>
</comment>
<feature type="site" description="Important for catalytic activity; stabilizes the transition state when the phosphoryl donor is PPi" evidence="10">
    <location>
        <position position="127"/>
    </location>
</feature>
<dbReference type="UniPathway" id="UPA00109">
    <property type="reaction ID" value="UER00182"/>
</dbReference>
<dbReference type="FunFam" id="3.40.50.460:FF:000002">
    <property type="entry name" value="ATP-dependent 6-phosphofructokinase"/>
    <property type="match status" value="1"/>
</dbReference>